<organism evidence="1 2">
    <name type="scientific">Thermodesulfitimonas autotrophica</name>
    <dbReference type="NCBI Taxonomy" id="1894989"/>
    <lineage>
        <taxon>Bacteria</taxon>
        <taxon>Bacillati</taxon>
        <taxon>Bacillota</taxon>
        <taxon>Clostridia</taxon>
        <taxon>Thermoanaerobacterales</taxon>
        <taxon>Thermoanaerobacteraceae</taxon>
        <taxon>Thermodesulfitimonas</taxon>
    </lineage>
</organism>
<comment type="caution">
    <text evidence="1">The sequence shown here is derived from an EMBL/GenBank/DDBJ whole genome shotgun (WGS) entry which is preliminary data.</text>
</comment>
<accession>A0A3N5A8J7</accession>
<dbReference type="EMBL" id="RKRE01000004">
    <property type="protein sequence ID" value="RPF41989.1"/>
    <property type="molecule type" value="Genomic_DNA"/>
</dbReference>
<dbReference type="Proteomes" id="UP000282654">
    <property type="component" value="Unassembled WGS sequence"/>
</dbReference>
<sequence length="75" mass="8638">MLQQQVYEALEYYIFLATLDGELPTKKEELSNLIKTALNFGLLGKEHFQALERQLKESEEAVEASLDSDCFVYFS</sequence>
<protein>
    <submittedName>
        <fullName evidence="1">Uncharacterized protein</fullName>
    </submittedName>
</protein>
<proteinExistence type="predicted"/>
<gene>
    <name evidence="1" type="ORF">EDD75_2210</name>
</gene>
<keyword evidence="2" id="KW-1185">Reference proteome</keyword>
<dbReference type="RefSeq" id="WP_123932051.1">
    <property type="nucleotide sequence ID" value="NZ_RKRE01000004.1"/>
</dbReference>
<evidence type="ECO:0000313" key="1">
    <source>
        <dbReference type="EMBL" id="RPF41989.1"/>
    </source>
</evidence>
<evidence type="ECO:0000313" key="2">
    <source>
        <dbReference type="Proteomes" id="UP000282654"/>
    </source>
</evidence>
<name>A0A3N5A8J7_9THEO</name>
<reference evidence="1 2" key="1">
    <citation type="submission" date="2018-11" db="EMBL/GenBank/DDBJ databases">
        <title>Genomic Encyclopedia of Type Strains, Phase IV (KMG-IV): sequencing the most valuable type-strain genomes for metagenomic binning, comparative biology and taxonomic classification.</title>
        <authorList>
            <person name="Goeker M."/>
        </authorList>
    </citation>
    <scope>NUCLEOTIDE SEQUENCE [LARGE SCALE GENOMIC DNA]</scope>
    <source>
        <strain evidence="1 2">DSM 102936</strain>
    </source>
</reference>
<dbReference type="AlphaFoldDB" id="A0A3N5A8J7"/>